<name>A0ACB9ZHN3_9PEZI</name>
<protein>
    <submittedName>
        <fullName evidence="1">Uncharacterized protein</fullName>
    </submittedName>
</protein>
<evidence type="ECO:0000313" key="1">
    <source>
        <dbReference type="EMBL" id="KAI4870320.1"/>
    </source>
</evidence>
<dbReference type="Proteomes" id="UP001497700">
    <property type="component" value="Unassembled WGS sequence"/>
</dbReference>
<accession>A0ACB9ZHN3</accession>
<comment type="caution">
    <text evidence="1">The sequence shown here is derived from an EMBL/GenBank/DDBJ whole genome shotgun (WGS) entry which is preliminary data.</text>
</comment>
<sequence length="913" mass="94896">MTSYTTGRETESIPGSFPVTPGEPDTGLAFLGPNQRNKLHKPEDPRGWSEEEKASRGHQYADSGVGLRDTGRTPHSQTRDSTTIGGDYDSNKAAVSQNREAVPSTTAATTSGTPDYRGGESKPGVMAGAYSRLDNSNTNNQYPQSTSQDPTNKSHASTTGVGAVGAATGIASAASSSNTADNESDSSVRNVVRNGLRQSSDLDHTDPYWGDVPHGTGVYNTVTGHGSSETPVHGSIQARDSQLSHDQQRTFPLATSDAHTQDETSPPSSSRFREVLAEPGAGAGVGIDASELAEKHSERKHENEVVEPTTRKHESAEPKKESKIASLFHRDHKDEDTKHEKKHEAKEEKKLTERGPAKDDKPLTDRDAGAALAAATMAYGAKDHTDKHGKKNNEYDTGLGESNTDSIYKNPNEKVADRSAPGTTTQPQQASDPFIAAGYTGLINQPPTSDTGNKYPASSSATTRDHPHTSQAAEKSTQHDDSRAGYGLAAAGAGAGAGYAAHKYGNRDGDTYKESVTEPSYNSQTTSSKTAPQQADTGYTIGQPRLAVMTGSSGAPRSSETRPVPPTTSSSVNPSQGGATHHDKYSALSDGTPSGIDIGNHYGDKKDVVPTSTSSSAASNTTPKDSYSGAKATAAGVGAAGAGTAAYYSGKRNNDMSTIHEARQPVAPSSKKVREPYMEGATSRDTITSTQGGQRKPLPTSTSSGINLDDSRHQKSVGITSSSSPTTSRYLSNDDTHNNRGAKAAAVAGVAGTGAAATATHHRDSEKNKGGVAASDFATGKPAATPRTADTSIPDSTRKSTDSSHGGQYNVLSSGTPSGINIDHHGDAKNTTSTAVPTGTTARSVELSSSVHPTAASAPKKSNIPKPAAVATGAAAAAAATGPSMSSGDKVFHRCRACGEQNDITGYFQEKKH</sequence>
<dbReference type="EMBL" id="MU393424">
    <property type="protein sequence ID" value="KAI4870320.1"/>
    <property type="molecule type" value="Genomic_DNA"/>
</dbReference>
<organism evidence="1 2">
    <name type="scientific">Hypoxylon rubiginosum</name>
    <dbReference type="NCBI Taxonomy" id="110542"/>
    <lineage>
        <taxon>Eukaryota</taxon>
        <taxon>Fungi</taxon>
        <taxon>Dikarya</taxon>
        <taxon>Ascomycota</taxon>
        <taxon>Pezizomycotina</taxon>
        <taxon>Sordariomycetes</taxon>
        <taxon>Xylariomycetidae</taxon>
        <taxon>Xylariales</taxon>
        <taxon>Hypoxylaceae</taxon>
        <taxon>Hypoxylon</taxon>
    </lineage>
</organism>
<reference evidence="1 2" key="1">
    <citation type="journal article" date="2022" name="New Phytol.">
        <title>Ecological generalism drives hyperdiversity of secondary metabolite gene clusters in xylarialean endophytes.</title>
        <authorList>
            <person name="Franco M.E.E."/>
            <person name="Wisecaver J.H."/>
            <person name="Arnold A.E."/>
            <person name="Ju Y.M."/>
            <person name="Slot J.C."/>
            <person name="Ahrendt S."/>
            <person name="Moore L.P."/>
            <person name="Eastman K.E."/>
            <person name="Scott K."/>
            <person name="Konkel Z."/>
            <person name="Mondo S.J."/>
            <person name="Kuo A."/>
            <person name="Hayes R.D."/>
            <person name="Haridas S."/>
            <person name="Andreopoulos B."/>
            <person name="Riley R."/>
            <person name="LaButti K."/>
            <person name="Pangilinan J."/>
            <person name="Lipzen A."/>
            <person name="Amirebrahimi M."/>
            <person name="Yan J."/>
            <person name="Adam C."/>
            <person name="Keymanesh K."/>
            <person name="Ng V."/>
            <person name="Louie K."/>
            <person name="Northen T."/>
            <person name="Drula E."/>
            <person name="Henrissat B."/>
            <person name="Hsieh H.M."/>
            <person name="Youens-Clark K."/>
            <person name="Lutzoni F."/>
            <person name="Miadlikowska J."/>
            <person name="Eastwood D.C."/>
            <person name="Hamelin R.C."/>
            <person name="Grigoriev I.V."/>
            <person name="U'Ren J.M."/>
        </authorList>
    </citation>
    <scope>NUCLEOTIDE SEQUENCE [LARGE SCALE GENOMIC DNA]</scope>
    <source>
        <strain evidence="1 2">CBS 119005</strain>
    </source>
</reference>
<gene>
    <name evidence="1" type="ORF">F4820DRAFT_403305</name>
</gene>
<keyword evidence="2" id="KW-1185">Reference proteome</keyword>
<proteinExistence type="predicted"/>
<evidence type="ECO:0000313" key="2">
    <source>
        <dbReference type="Proteomes" id="UP001497700"/>
    </source>
</evidence>